<proteinExistence type="predicted"/>
<keyword evidence="2" id="KW-0732">Signal</keyword>
<feature type="chain" id="PRO_5046448277" evidence="2">
    <location>
        <begin position="24"/>
        <end position="110"/>
    </location>
</feature>
<protein>
    <submittedName>
        <fullName evidence="3">Uncharacterized protein</fullName>
    </submittedName>
</protein>
<evidence type="ECO:0000313" key="3">
    <source>
        <dbReference type="EMBL" id="WGO82709.1"/>
    </source>
</evidence>
<evidence type="ECO:0000256" key="1">
    <source>
        <dbReference type="SAM" id="MobiDB-lite"/>
    </source>
</evidence>
<accession>A0ABY8P0G0</accession>
<dbReference type="Proteomes" id="UP001231859">
    <property type="component" value="Chromosome"/>
</dbReference>
<evidence type="ECO:0000313" key="4">
    <source>
        <dbReference type="Proteomes" id="UP001231859"/>
    </source>
</evidence>
<sequence length="110" mass="11970">MRTLSKVLFITVLFPFATFNSSAKVDNYVKNYHGGHVGHGGGHSAHSAHSAHASHSEHTGIHSEHGHHEGHGEQQEHADLSSPDPSFYPKFTDTITPCHNAQHNISLCDS</sequence>
<organism evidence="3 4">
    <name type="scientific">Arsenophonus apicola</name>
    <dbReference type="NCBI Taxonomy" id="2879119"/>
    <lineage>
        <taxon>Bacteria</taxon>
        <taxon>Pseudomonadati</taxon>
        <taxon>Pseudomonadota</taxon>
        <taxon>Gammaproteobacteria</taxon>
        <taxon>Enterobacterales</taxon>
        <taxon>Morganellaceae</taxon>
        <taxon>Arsenophonus</taxon>
    </lineage>
</organism>
<dbReference type="RefSeq" id="WP_280937411.1">
    <property type="nucleotide sequence ID" value="NZ_CP123759.1"/>
</dbReference>
<feature type="region of interest" description="Disordered" evidence="1">
    <location>
        <begin position="37"/>
        <end position="93"/>
    </location>
</feature>
<feature type="signal peptide" evidence="2">
    <location>
        <begin position="1"/>
        <end position="23"/>
    </location>
</feature>
<reference evidence="3 4" key="1">
    <citation type="submission" date="2023-04" db="EMBL/GenBank/DDBJ databases">
        <title>Genome dynamics across the evolutionary transition to endosymbiosis.</title>
        <authorList>
            <person name="Siozios S."/>
            <person name="Nadal-Jimenez P."/>
            <person name="Azagi T."/>
            <person name="Sprong H."/>
            <person name="Frost C.L."/>
            <person name="Parratt S.R."/>
            <person name="Taylor G."/>
            <person name="Brettell L."/>
            <person name="Lew K.C."/>
            <person name="Croft L."/>
            <person name="King K.C."/>
            <person name="Brockhurst M.A."/>
            <person name="Hypsa V."/>
            <person name="Novakova E."/>
            <person name="Darby A.C."/>
            <person name="Hurst G.D.D."/>
        </authorList>
    </citation>
    <scope>NUCLEOTIDE SEQUENCE [LARGE SCALE GENOMIC DNA]</scope>
    <source>
        <strain evidence="4">aApi_AU</strain>
    </source>
</reference>
<evidence type="ECO:0000256" key="2">
    <source>
        <dbReference type="SAM" id="SignalP"/>
    </source>
</evidence>
<dbReference type="EMBL" id="CP123759">
    <property type="protein sequence ID" value="WGO82709.1"/>
    <property type="molecule type" value="Genomic_DNA"/>
</dbReference>
<gene>
    <name evidence="3" type="ORF">QG404_10030</name>
</gene>
<feature type="compositionally biased region" description="Basic and acidic residues" evidence="1">
    <location>
        <begin position="54"/>
        <end position="79"/>
    </location>
</feature>
<name>A0ABY8P0G0_9GAMM</name>
<feature type="compositionally biased region" description="Low complexity" evidence="1">
    <location>
        <begin position="44"/>
        <end position="53"/>
    </location>
</feature>
<keyword evidence="4" id="KW-1185">Reference proteome</keyword>